<feature type="coiled-coil region" evidence="1">
    <location>
        <begin position="394"/>
        <end position="435"/>
    </location>
</feature>
<evidence type="ECO:0000313" key="4">
    <source>
        <dbReference type="EMBL" id="DAE16773.1"/>
    </source>
</evidence>
<evidence type="ECO:0000259" key="3">
    <source>
        <dbReference type="PROSITE" id="PS51737"/>
    </source>
</evidence>
<dbReference type="Pfam" id="PF00239">
    <property type="entry name" value="Resolvase"/>
    <property type="match status" value="1"/>
</dbReference>
<feature type="domain" description="Recombinase" evidence="3">
    <location>
        <begin position="184"/>
        <end position="310"/>
    </location>
</feature>
<dbReference type="GO" id="GO:0000150">
    <property type="term" value="F:DNA strand exchange activity"/>
    <property type="evidence" value="ECO:0007669"/>
    <property type="project" value="InterPro"/>
</dbReference>
<dbReference type="InterPro" id="IPR036162">
    <property type="entry name" value="Resolvase-like_N_sf"/>
</dbReference>
<dbReference type="InterPro" id="IPR050639">
    <property type="entry name" value="SSR_resolvase"/>
</dbReference>
<dbReference type="PROSITE" id="PS51736">
    <property type="entry name" value="RECOMBINASES_3"/>
    <property type="match status" value="1"/>
</dbReference>
<evidence type="ECO:0000259" key="2">
    <source>
        <dbReference type="PROSITE" id="PS51736"/>
    </source>
</evidence>
<protein>
    <submittedName>
        <fullName evidence="4">Integrase</fullName>
    </submittedName>
</protein>
<feature type="domain" description="Resolvase/invertase-type recombinase catalytic" evidence="2">
    <location>
        <begin position="27"/>
        <end position="175"/>
    </location>
</feature>
<dbReference type="PROSITE" id="PS51737">
    <property type="entry name" value="RECOMBINASE_DNA_BIND"/>
    <property type="match status" value="1"/>
</dbReference>
<dbReference type="SUPFAM" id="SSF53041">
    <property type="entry name" value="Resolvase-like"/>
    <property type="match status" value="1"/>
</dbReference>
<dbReference type="InterPro" id="IPR038109">
    <property type="entry name" value="DNA_bind_recomb_sf"/>
</dbReference>
<dbReference type="InterPro" id="IPR025827">
    <property type="entry name" value="Zn_ribbon_recom_dom"/>
</dbReference>
<dbReference type="EMBL" id="BK015631">
    <property type="protein sequence ID" value="DAE16773.1"/>
    <property type="molecule type" value="Genomic_DNA"/>
</dbReference>
<name>A0A8S5QDC9_9CAUD</name>
<dbReference type="PANTHER" id="PTHR30461:SF23">
    <property type="entry name" value="DNA RECOMBINASE-RELATED"/>
    <property type="match status" value="1"/>
</dbReference>
<dbReference type="Gene3D" id="3.40.50.1390">
    <property type="entry name" value="Resolvase, N-terminal catalytic domain"/>
    <property type="match status" value="1"/>
</dbReference>
<dbReference type="CDD" id="cd00338">
    <property type="entry name" value="Ser_Recombinase"/>
    <property type="match status" value="1"/>
</dbReference>
<dbReference type="Gene3D" id="3.90.1750.20">
    <property type="entry name" value="Putative Large Serine Recombinase, Chain B, Domain 2"/>
    <property type="match status" value="1"/>
</dbReference>
<keyword evidence="1" id="KW-0175">Coiled coil</keyword>
<reference evidence="4" key="1">
    <citation type="journal article" date="2021" name="Proc. Natl. Acad. Sci. U.S.A.">
        <title>A Catalog of Tens of Thousands of Viruses from Human Metagenomes Reveals Hidden Associations with Chronic Diseases.</title>
        <authorList>
            <person name="Tisza M.J."/>
            <person name="Buck C.B."/>
        </authorList>
    </citation>
    <scope>NUCLEOTIDE SEQUENCE</scope>
    <source>
        <strain evidence="4">CtVii20</strain>
    </source>
</reference>
<dbReference type="PANTHER" id="PTHR30461">
    <property type="entry name" value="DNA-INVERTASE FROM LAMBDOID PROPHAGE"/>
    <property type="match status" value="1"/>
</dbReference>
<dbReference type="Pfam" id="PF07508">
    <property type="entry name" value="Recombinase"/>
    <property type="match status" value="1"/>
</dbReference>
<dbReference type="GO" id="GO:0003677">
    <property type="term" value="F:DNA binding"/>
    <property type="evidence" value="ECO:0007669"/>
    <property type="project" value="InterPro"/>
</dbReference>
<dbReference type="InterPro" id="IPR011109">
    <property type="entry name" value="DNA_bind_recombinase_dom"/>
</dbReference>
<dbReference type="SMART" id="SM00857">
    <property type="entry name" value="Resolvase"/>
    <property type="match status" value="1"/>
</dbReference>
<accession>A0A8S5QDC9</accession>
<sequence length="522" mass="60619">MERTVRAIPATISRYTAAPINSRKKRKVAGYARVSTDHDDQITSYAAQVDYYTNYIKGRDDWEFVGMYTDEGISATNTRHRDGFKRMVKDALDGKIDLIITKSVSRFARNTVDSLTTVRKLKDKGIEIYFEKENIWTLDAKGELLITIMSSLAQEESRSISENVTWGHRKRFADGKVSVPFGRFLGYDRGPNGNLVVNQEQAKTVKLIYRLFLSGFTYHSIARKLTASGILTPGGKKRWSQQSVQHILTNEKYKGDALLQKSFTVNFLTKEKKQNEGEVPQYYVENDHEAIISPQVFDWVQEEIKRRREGKKRYSGVSIFSSKIKCGQCGCWYGSKVWHSTDQYRRTIFRCNDKFKNHCTTPHITEEEIKSIFVKAVNHVIERKEEILDSVNYLKEKLTNTEALEKERDKLEMDLNLLTDKVQQLIAENARVAQNQDEYARKYDELVGWYEATKKQYDKACEDIQYRKARSKQLESFIKDLQSQDPIQEFDVRLWSSLVDFITVYSKDDIRVTFKNGTEIKA</sequence>
<evidence type="ECO:0000256" key="1">
    <source>
        <dbReference type="SAM" id="Coils"/>
    </source>
</evidence>
<dbReference type="Pfam" id="PF13408">
    <property type="entry name" value="Zn_ribbon_recom"/>
    <property type="match status" value="1"/>
</dbReference>
<proteinExistence type="predicted"/>
<dbReference type="InterPro" id="IPR006119">
    <property type="entry name" value="Resolv_N"/>
</dbReference>
<organism evidence="4">
    <name type="scientific">Siphoviridae sp. ctVii20</name>
    <dbReference type="NCBI Taxonomy" id="2825533"/>
    <lineage>
        <taxon>Viruses</taxon>
        <taxon>Duplodnaviria</taxon>
        <taxon>Heunggongvirae</taxon>
        <taxon>Uroviricota</taxon>
        <taxon>Caudoviricetes</taxon>
    </lineage>
</organism>